<dbReference type="GO" id="GO:0034727">
    <property type="term" value="P:piecemeal microautophagy of the nucleus"/>
    <property type="evidence" value="ECO:0007669"/>
    <property type="project" value="TreeGrafter"/>
</dbReference>
<keyword evidence="4" id="KW-1185">Reference proteome</keyword>
<dbReference type="GO" id="GO:0034517">
    <property type="term" value="P:ribophagy"/>
    <property type="evidence" value="ECO:0007669"/>
    <property type="project" value="TreeGrafter"/>
</dbReference>
<evidence type="ECO:0000313" key="3">
    <source>
        <dbReference type="EnsemblMetazoa" id="CapteP226747"/>
    </source>
</evidence>
<evidence type="ECO:0008006" key="5">
    <source>
        <dbReference type="Google" id="ProtNLM"/>
    </source>
</evidence>
<dbReference type="AlphaFoldDB" id="N1PB36"/>
<evidence type="ECO:0000256" key="1">
    <source>
        <dbReference type="SAM" id="Coils"/>
    </source>
</evidence>
<dbReference type="Proteomes" id="UP000014760">
    <property type="component" value="Unassembled WGS sequence"/>
</dbReference>
<dbReference type="HOGENOM" id="CLU_273020_0_0_1"/>
<dbReference type="OrthoDB" id="447953at2759"/>
<feature type="coiled-coil region" evidence="1">
    <location>
        <begin position="736"/>
        <end position="767"/>
    </location>
</feature>
<proteinExistence type="predicted"/>
<accession>N1PB36</accession>
<evidence type="ECO:0000313" key="4">
    <source>
        <dbReference type="Proteomes" id="UP000014760"/>
    </source>
</evidence>
<dbReference type="OMA" id="ISMMDIF"/>
<sequence length="1181" mass="136115">MLYIFHVDTGTMMTFDMNLAMDTSLDEKEKCVHDFRVMRLQEVIAKVCRIPTDKQVLLISGGESLDQTAKVCTYSAGTQFDDVGKEELRACEKLVHDQHLQHQGWAAVVANLEDITSAFQARAKVFVQSMHEYISNRHLYIEILSSFGETLELLRRIPLLPCLLGEGDEGVFTSAYQSSYSITTPHDDSSPSNLLEWINAQDSKNTLEQMRNQCHSGLDQFDETVQESLDEEVKSVVESINNHSMKEVKGLEDRLYGLEQLMFGARRLIKEQSEMAQGFVQNQARASNLQDPSVLPDLCMSHRSQLKVILKNYQSMQDIRNRCMAAKEELSINLHTRLRWVMYVERTICDVDSKLVLHHENLKKLRRRLEILQQMHNAPFIYCSAVVEVIYEVLTNEWFQWSSSLAEECSSVRNSEVAKRETFKSCLRHHFLQALFPGFNDMPPDFATESPSTFDDQLPSIQAEDLDFLKQKVPELAQNLTVPEADSACAQLLDYFPSKPANATSDAQCLSMNLKLPLAADVAQSVTSDIVVLDHNGEHEEVLNMNEEEKRKEPLGKSTGINVCSGGDHQLIAEQDILLAESPQEPPMKIERMRSPCTPPDADEHEGFTTADFYIDESLPSSMTESARSRKLVELQQSVQEKAVALEFKEAELSEQKAAAEELKCRLNKMNDNFKALREVAEKGALQLKCEVLGLEKQALKERDDMRVCVDNVTRGVVDVISKFQEQQERIREQVVKGLKTEKERLIEEYEAKLELEKERVLDSHRELQLGEAMLSAKIEELDCLQRTTERKIDGMGKKHEEELSEIRKQMMLEHEVELDKMRDEWRRDGEKMELELKDVILQRDQRIEEILKEKEALLAQFEEDKTHCLEELRDKCEIMKEAALKESREVTQREMEVSKKEHAETCEGIRREMKRDHEEEVERWKAKCQELEDKMREAEEQHAKEKEEWMREEDEPVVHLIEDDYLPMERHEQILYQLKQTLQDEKESSMAQALAEQREEHENELQKMREEMENQLQQSMKSSLTAEKQVIFNEALDRVVQECDAKIHNLEKKQEVLTEQAAVDKKQIADLEAEVKGYKERHAGVERDDEAKASDDVLMLRKLEEELTQSKQLITQLQASVMAASVTPVNMDPAETVQRLEMSLRKKEEEMGRLQHKVIELMNACSTLTSDQSAFGVSPE</sequence>
<protein>
    <recommendedName>
        <fullName evidence="5">RB1-inducible coiled-coil protein 1</fullName>
    </recommendedName>
</protein>
<dbReference type="PANTHER" id="PTHR13222:SF1">
    <property type="entry name" value="RB1-INDUCIBLE COILED-COIL PROTEIN 1"/>
    <property type="match status" value="1"/>
</dbReference>
<dbReference type="GO" id="GO:0061709">
    <property type="term" value="P:reticulophagy"/>
    <property type="evidence" value="ECO:0007669"/>
    <property type="project" value="TreeGrafter"/>
</dbReference>
<dbReference type="CDD" id="cd17060">
    <property type="entry name" value="Ubl_RB1CC1"/>
    <property type="match status" value="1"/>
</dbReference>
<organism evidence="2">
    <name type="scientific">Capitella teleta</name>
    <name type="common">Polychaete worm</name>
    <dbReference type="NCBI Taxonomy" id="283909"/>
    <lineage>
        <taxon>Eukaryota</taxon>
        <taxon>Metazoa</taxon>
        <taxon>Spiralia</taxon>
        <taxon>Lophotrochozoa</taxon>
        <taxon>Annelida</taxon>
        <taxon>Polychaeta</taxon>
        <taxon>Sedentaria</taxon>
        <taxon>Scolecida</taxon>
        <taxon>Capitellidae</taxon>
        <taxon>Capitella</taxon>
    </lineage>
</organism>
<dbReference type="GO" id="GO:0061723">
    <property type="term" value="P:glycophagy"/>
    <property type="evidence" value="ECO:0007669"/>
    <property type="project" value="TreeGrafter"/>
</dbReference>
<evidence type="ECO:0000313" key="2">
    <source>
        <dbReference type="EMBL" id="ELU18827.1"/>
    </source>
</evidence>
<feature type="coiled-coil region" evidence="1">
    <location>
        <begin position="845"/>
        <end position="890"/>
    </location>
</feature>
<dbReference type="InterPro" id="IPR040040">
    <property type="entry name" value="ATG11"/>
</dbReference>
<dbReference type="GO" id="GO:1990316">
    <property type="term" value="C:Atg1/ULK1 kinase complex"/>
    <property type="evidence" value="ECO:0007669"/>
    <property type="project" value="TreeGrafter"/>
</dbReference>
<reference evidence="2 4" key="2">
    <citation type="journal article" date="2013" name="Nature">
        <title>Insights into bilaterian evolution from three spiralian genomes.</title>
        <authorList>
            <person name="Simakov O."/>
            <person name="Marletaz F."/>
            <person name="Cho S.J."/>
            <person name="Edsinger-Gonzales E."/>
            <person name="Havlak P."/>
            <person name="Hellsten U."/>
            <person name="Kuo D.H."/>
            <person name="Larsson T."/>
            <person name="Lv J."/>
            <person name="Arendt D."/>
            <person name="Savage R."/>
            <person name="Osoegawa K."/>
            <person name="de Jong P."/>
            <person name="Grimwood J."/>
            <person name="Chapman J.A."/>
            <person name="Shapiro H."/>
            <person name="Aerts A."/>
            <person name="Otillar R.P."/>
            <person name="Terry A.Y."/>
            <person name="Boore J.L."/>
            <person name="Grigoriev I.V."/>
            <person name="Lindberg D.R."/>
            <person name="Seaver E.C."/>
            <person name="Weisblat D.A."/>
            <person name="Putnam N.H."/>
            <person name="Rokhsar D.S."/>
        </authorList>
    </citation>
    <scope>NUCLEOTIDE SEQUENCE</scope>
    <source>
        <strain evidence="2 4">I ESC-2004</strain>
    </source>
</reference>
<feature type="coiled-coil region" evidence="1">
    <location>
        <begin position="915"/>
        <end position="1165"/>
    </location>
</feature>
<name>N1PB36_CAPTE</name>
<dbReference type="EMBL" id="KB291798">
    <property type="protein sequence ID" value="ELU18827.1"/>
    <property type="molecule type" value="Genomic_DNA"/>
</dbReference>
<reference evidence="4" key="1">
    <citation type="submission" date="2012-12" db="EMBL/GenBank/DDBJ databases">
        <authorList>
            <person name="Hellsten U."/>
            <person name="Grimwood J."/>
            <person name="Chapman J.A."/>
            <person name="Shapiro H."/>
            <person name="Aerts A."/>
            <person name="Otillar R.P."/>
            <person name="Terry A.Y."/>
            <person name="Boore J.L."/>
            <person name="Simakov O."/>
            <person name="Marletaz F."/>
            <person name="Cho S.-J."/>
            <person name="Edsinger-Gonzales E."/>
            <person name="Havlak P."/>
            <person name="Kuo D.-H."/>
            <person name="Larsson T."/>
            <person name="Lv J."/>
            <person name="Arendt D."/>
            <person name="Savage R."/>
            <person name="Osoegawa K."/>
            <person name="de Jong P."/>
            <person name="Lindberg D.R."/>
            <person name="Seaver E.C."/>
            <person name="Weisblat D.A."/>
            <person name="Putnam N.H."/>
            <person name="Grigoriev I.V."/>
            <person name="Rokhsar D.S."/>
        </authorList>
    </citation>
    <scope>NUCLEOTIDE SEQUENCE</scope>
    <source>
        <strain evidence="4">I ESC-2004</strain>
    </source>
</reference>
<dbReference type="GO" id="GO:0000045">
    <property type="term" value="P:autophagosome assembly"/>
    <property type="evidence" value="ECO:0007669"/>
    <property type="project" value="InterPro"/>
</dbReference>
<dbReference type="GO" id="GO:0000422">
    <property type="term" value="P:autophagy of mitochondrion"/>
    <property type="evidence" value="ECO:0007669"/>
    <property type="project" value="TreeGrafter"/>
</dbReference>
<reference evidence="3" key="3">
    <citation type="submission" date="2015-06" db="UniProtKB">
        <authorList>
            <consortium name="EnsemblMetazoa"/>
        </authorList>
    </citation>
    <scope>IDENTIFICATION</scope>
</reference>
<feature type="coiled-coil region" evidence="1">
    <location>
        <begin position="646"/>
        <end position="680"/>
    </location>
</feature>
<gene>
    <name evidence="2" type="ORF">CAPTEDRAFT_226747</name>
</gene>
<dbReference type="STRING" id="283909.N1PB36"/>
<dbReference type="EMBL" id="AMQN01000023">
    <property type="status" value="NOT_ANNOTATED_CDS"/>
    <property type="molecule type" value="Genomic_DNA"/>
</dbReference>
<keyword evidence="1" id="KW-0175">Coiled coil</keyword>
<dbReference type="GO" id="GO:0019901">
    <property type="term" value="F:protein kinase binding"/>
    <property type="evidence" value="ECO:0007669"/>
    <property type="project" value="TreeGrafter"/>
</dbReference>
<dbReference type="PANTHER" id="PTHR13222">
    <property type="entry name" value="RB1-INDUCIBLE COILED-COIL"/>
    <property type="match status" value="1"/>
</dbReference>
<dbReference type="EnsemblMetazoa" id="CapteT226747">
    <property type="protein sequence ID" value="CapteP226747"/>
    <property type="gene ID" value="CapteG226747"/>
</dbReference>
<dbReference type="GO" id="GO:0034045">
    <property type="term" value="C:phagophore assembly site membrane"/>
    <property type="evidence" value="ECO:0007669"/>
    <property type="project" value="TreeGrafter"/>
</dbReference>
<dbReference type="GO" id="GO:0060090">
    <property type="term" value="F:molecular adaptor activity"/>
    <property type="evidence" value="ECO:0007669"/>
    <property type="project" value="TreeGrafter"/>
</dbReference>